<dbReference type="PANTHER" id="PTHR42951:SF21">
    <property type="entry name" value="METALLO-HYDROLASE YQJP-RELATED"/>
    <property type="match status" value="1"/>
</dbReference>
<reference evidence="2 3" key="1">
    <citation type="submission" date="2019-07" db="EMBL/GenBank/DDBJ databases">
        <title>Allobacillus sp. nov. SKP isolated from shrimp paste of Euphausiacea.</title>
        <authorList>
            <person name="Kanchanasin P."/>
            <person name="Tanasupawat S."/>
            <person name="Shi W."/>
            <person name="Wu L."/>
            <person name="Ma J."/>
        </authorList>
    </citation>
    <scope>NUCLEOTIDE SEQUENCE [LARGE SCALE GENOMIC DNA]</scope>
    <source>
        <strain evidence="2 3">SKP4-8</strain>
    </source>
</reference>
<dbReference type="InterPro" id="IPR050855">
    <property type="entry name" value="NDM-1-like"/>
</dbReference>
<evidence type="ECO:0000313" key="2">
    <source>
        <dbReference type="EMBL" id="TSJ67628.1"/>
    </source>
</evidence>
<dbReference type="InterPro" id="IPR036866">
    <property type="entry name" value="RibonucZ/Hydroxyglut_hydro"/>
</dbReference>
<dbReference type="SMART" id="SM00849">
    <property type="entry name" value="Lactamase_B"/>
    <property type="match status" value="1"/>
</dbReference>
<dbReference type="OrthoDB" id="2971563at2"/>
<dbReference type="InterPro" id="IPR001279">
    <property type="entry name" value="Metallo-B-lactamas"/>
</dbReference>
<organism evidence="2 3">
    <name type="scientific">Allobacillus salarius</name>
    <dbReference type="NCBI Taxonomy" id="1955272"/>
    <lineage>
        <taxon>Bacteria</taxon>
        <taxon>Bacillati</taxon>
        <taxon>Bacillota</taxon>
        <taxon>Bacilli</taxon>
        <taxon>Bacillales</taxon>
        <taxon>Bacillaceae</taxon>
        <taxon>Allobacillus</taxon>
    </lineage>
</organism>
<dbReference type="Proteomes" id="UP000316425">
    <property type="component" value="Unassembled WGS sequence"/>
</dbReference>
<evidence type="ECO:0000313" key="3">
    <source>
        <dbReference type="Proteomes" id="UP000316425"/>
    </source>
</evidence>
<keyword evidence="2" id="KW-0378">Hydrolase</keyword>
<dbReference type="AlphaFoldDB" id="A0A556PTC0"/>
<sequence>MINHSIHQITVTTPYAVGDVHMYVYKGESVSLIDAGVNTDEAWDQFVKGLKEINLQPSDIEQIILTHHHPDHIGLTGRFEHEPIVYGHRLVEPWLNQSDRFFEGYRDFFNDLYEKWDVPQRFRNIEKTIAVTKKFSSKSKLHHYLSEGDIIEGIPGMRVIETPGHAQSHLSFWDETNRQMIVGDVLLKHISSNPLLEPPENKGDARPKPLLEYRKSLAKLLEYDVEQFLPGHGNPFRGHKELIERRLERQAKRAENVLVYLKEKGPLTPYEICTWLFARQYESQFGLTMSETIGQLDYLESIGAVNNVESNGVSYYAPTMTHQK</sequence>
<dbReference type="EMBL" id="VMHE01000001">
    <property type="protein sequence ID" value="TSJ67628.1"/>
    <property type="molecule type" value="Genomic_DNA"/>
</dbReference>
<feature type="domain" description="Metallo-beta-lactamase" evidence="1">
    <location>
        <begin position="19"/>
        <end position="232"/>
    </location>
</feature>
<dbReference type="SUPFAM" id="SSF56281">
    <property type="entry name" value="Metallo-hydrolase/oxidoreductase"/>
    <property type="match status" value="1"/>
</dbReference>
<dbReference type="GO" id="GO:0016787">
    <property type="term" value="F:hydrolase activity"/>
    <property type="evidence" value="ECO:0007669"/>
    <property type="project" value="UniProtKB-KW"/>
</dbReference>
<accession>A0A556PTC0</accession>
<dbReference type="RefSeq" id="WP_144087387.1">
    <property type="nucleotide sequence ID" value="NZ_VMHE01000001.1"/>
</dbReference>
<name>A0A556PTC0_9BACI</name>
<evidence type="ECO:0000259" key="1">
    <source>
        <dbReference type="SMART" id="SM00849"/>
    </source>
</evidence>
<protein>
    <submittedName>
        <fullName evidence="2">MBL fold metallo-hydrolase</fullName>
    </submittedName>
</protein>
<keyword evidence="3" id="KW-1185">Reference proteome</keyword>
<dbReference type="PANTHER" id="PTHR42951">
    <property type="entry name" value="METALLO-BETA-LACTAMASE DOMAIN-CONTAINING"/>
    <property type="match status" value="1"/>
</dbReference>
<dbReference type="Pfam" id="PF00753">
    <property type="entry name" value="Lactamase_B"/>
    <property type="match status" value="1"/>
</dbReference>
<dbReference type="Gene3D" id="3.60.15.10">
    <property type="entry name" value="Ribonuclease Z/Hydroxyacylglutathione hydrolase-like"/>
    <property type="match status" value="1"/>
</dbReference>
<proteinExistence type="predicted"/>
<gene>
    <name evidence="2" type="ORF">FPQ13_00740</name>
</gene>
<comment type="caution">
    <text evidence="2">The sequence shown here is derived from an EMBL/GenBank/DDBJ whole genome shotgun (WGS) entry which is preliminary data.</text>
</comment>